<keyword evidence="1 7" id="KW-1003">Cell membrane</keyword>
<dbReference type="InterPro" id="IPR005548">
    <property type="entry name" value="Cell_div_FtsQ/DivIB_C"/>
</dbReference>
<dbReference type="AlphaFoldDB" id="A0A3A8AUS1"/>
<dbReference type="Gene3D" id="3.40.50.11690">
    <property type="entry name" value="Cell division protein FtsQ/DivIB"/>
    <property type="match status" value="1"/>
</dbReference>
<evidence type="ECO:0000256" key="7">
    <source>
        <dbReference type="HAMAP-Rule" id="MF_00911"/>
    </source>
</evidence>
<comment type="subcellular location">
    <subcellularLocation>
        <location evidence="7">Cell inner membrane</location>
        <topology evidence="7">Single-pass type II membrane protein</topology>
    </subcellularLocation>
    <text evidence="7">Localizes to the division septum.</text>
</comment>
<dbReference type="InterPro" id="IPR026579">
    <property type="entry name" value="FtsQ"/>
</dbReference>
<evidence type="ECO:0000259" key="8">
    <source>
        <dbReference type="Pfam" id="PF03799"/>
    </source>
</evidence>
<comment type="function">
    <text evidence="7">Essential cell division protein.</text>
</comment>
<dbReference type="GO" id="GO:0005886">
    <property type="term" value="C:plasma membrane"/>
    <property type="evidence" value="ECO:0007669"/>
    <property type="project" value="UniProtKB-SubCell"/>
</dbReference>
<dbReference type="GO" id="GO:0043093">
    <property type="term" value="P:FtsZ-dependent cytokinesis"/>
    <property type="evidence" value="ECO:0007669"/>
    <property type="project" value="UniProtKB-UniRule"/>
</dbReference>
<evidence type="ECO:0000256" key="2">
    <source>
        <dbReference type="ARBA" id="ARBA00022519"/>
    </source>
</evidence>
<keyword evidence="7" id="KW-0472">Membrane</keyword>
<evidence type="ECO:0000313" key="10">
    <source>
        <dbReference type="Proteomes" id="UP000281128"/>
    </source>
</evidence>
<organism evidence="9 10">
    <name type="scientific">Roseovarius spongiae</name>
    <dbReference type="NCBI Taxonomy" id="2320272"/>
    <lineage>
        <taxon>Bacteria</taxon>
        <taxon>Pseudomonadati</taxon>
        <taxon>Pseudomonadota</taxon>
        <taxon>Alphaproteobacteria</taxon>
        <taxon>Rhodobacterales</taxon>
        <taxon>Roseobacteraceae</taxon>
        <taxon>Roseovarius</taxon>
    </lineage>
</organism>
<evidence type="ECO:0000256" key="4">
    <source>
        <dbReference type="ARBA" id="ARBA00022692"/>
    </source>
</evidence>
<dbReference type="HAMAP" id="MF_00911">
    <property type="entry name" value="FtsQ_subfam"/>
    <property type="match status" value="1"/>
</dbReference>
<gene>
    <name evidence="7" type="primary">ftsQ</name>
    <name evidence="9" type="ORF">D6850_07995</name>
</gene>
<sequence length="292" mass="32795">MSPVTRRADPAPSRWSYRVHRILLTPLYRRLLRFGIPFALSFAIAASYLSDPKVQQSLWSTIASVREQIETRPEFMVKLLSVEGASDGIAEYIHDSFPYALPASSFDMDLDAVRLAVEEFPAVADATVRLRQGGVLAVTVRERQPAALLRTSQGLMVLDVEGITIATAQSRAARPNLPVLTGEGARDHVAEAIEIQQAAGPLRARMRGLVRMGERRWDVVLDRDQRIMLPEDTPVRALERVIVLNESQDMLERDIAAIDMRLAQRPTLRMKERAVESWWRVRNMGSGQVSND</sequence>
<evidence type="ECO:0000256" key="6">
    <source>
        <dbReference type="ARBA" id="ARBA00023306"/>
    </source>
</evidence>
<keyword evidence="10" id="KW-1185">Reference proteome</keyword>
<dbReference type="PANTHER" id="PTHR35851:SF1">
    <property type="entry name" value="CELL DIVISION PROTEIN FTSQ"/>
    <property type="match status" value="1"/>
</dbReference>
<feature type="domain" description="Cell division protein FtsQ/DivIB C-terminal" evidence="8">
    <location>
        <begin position="148"/>
        <end position="261"/>
    </location>
</feature>
<evidence type="ECO:0000256" key="5">
    <source>
        <dbReference type="ARBA" id="ARBA00022989"/>
    </source>
</evidence>
<accession>A0A3A8AUS1</accession>
<name>A0A3A8AUS1_9RHOB</name>
<evidence type="ECO:0000256" key="3">
    <source>
        <dbReference type="ARBA" id="ARBA00022618"/>
    </source>
</evidence>
<evidence type="ECO:0000313" key="9">
    <source>
        <dbReference type="EMBL" id="RKF14808.1"/>
    </source>
</evidence>
<dbReference type="InterPro" id="IPR045335">
    <property type="entry name" value="FtsQ_C_sf"/>
</dbReference>
<dbReference type="GO" id="GO:0032153">
    <property type="term" value="C:cell division site"/>
    <property type="evidence" value="ECO:0007669"/>
    <property type="project" value="UniProtKB-UniRule"/>
</dbReference>
<comment type="similarity">
    <text evidence="7">Belongs to the FtsQ/DivIB family. FtsQ subfamily.</text>
</comment>
<dbReference type="OrthoDB" id="9783091at2"/>
<dbReference type="RefSeq" id="WP_121165647.1">
    <property type="nucleotide sequence ID" value="NZ_RAPE01000002.1"/>
</dbReference>
<evidence type="ECO:0000256" key="1">
    <source>
        <dbReference type="ARBA" id="ARBA00022475"/>
    </source>
</evidence>
<comment type="caution">
    <text evidence="9">The sequence shown here is derived from an EMBL/GenBank/DDBJ whole genome shotgun (WGS) entry which is preliminary data.</text>
</comment>
<keyword evidence="5 7" id="KW-1133">Transmembrane helix</keyword>
<protein>
    <recommendedName>
        <fullName evidence="7">Cell division protein FtsQ</fullName>
    </recommendedName>
</protein>
<dbReference type="GO" id="GO:0090529">
    <property type="term" value="P:cell septum assembly"/>
    <property type="evidence" value="ECO:0007669"/>
    <property type="project" value="InterPro"/>
</dbReference>
<dbReference type="Pfam" id="PF03799">
    <property type="entry name" value="FtsQ_DivIB_C"/>
    <property type="match status" value="1"/>
</dbReference>
<dbReference type="Proteomes" id="UP000281128">
    <property type="component" value="Unassembled WGS sequence"/>
</dbReference>
<keyword evidence="6 7" id="KW-0131">Cell cycle</keyword>
<proteinExistence type="inferred from homology"/>
<keyword evidence="2 7" id="KW-0997">Cell inner membrane</keyword>
<keyword evidence="3 7" id="KW-0132">Cell division</keyword>
<dbReference type="PANTHER" id="PTHR35851">
    <property type="entry name" value="CELL DIVISION PROTEIN FTSQ"/>
    <property type="match status" value="1"/>
</dbReference>
<keyword evidence="4 7" id="KW-0812">Transmembrane</keyword>
<reference evidence="9 10" key="1">
    <citation type="submission" date="2018-09" db="EMBL/GenBank/DDBJ databases">
        <title>Roseovarius spongiae sp. nov., isolated from a marine sponge.</title>
        <authorList>
            <person name="Zhuang L."/>
            <person name="Luo L."/>
        </authorList>
    </citation>
    <scope>NUCLEOTIDE SEQUENCE [LARGE SCALE GENOMIC DNA]</scope>
    <source>
        <strain evidence="9 10">HN-E21</strain>
    </source>
</reference>
<dbReference type="EMBL" id="RAPE01000002">
    <property type="protein sequence ID" value="RKF14808.1"/>
    <property type="molecule type" value="Genomic_DNA"/>
</dbReference>